<keyword evidence="2" id="KW-1185">Reference proteome</keyword>
<sequence>MKGFAYAFLGGALITLQGVANSRIGTDMGTWQAAALTQFTGFVAALVLMLAVTGGKPGLGPLRQVKPLYLGGGALASVIIFSNITAIHHVGATLSVSAVLIAQLGMTFLVDSKGWFGIEKKEMHLPQFVGLSLMIAGVVILGL</sequence>
<proteinExistence type="predicted"/>
<evidence type="ECO:0000313" key="2">
    <source>
        <dbReference type="Proteomes" id="UP001631969"/>
    </source>
</evidence>
<organism evidence="1 2">
    <name type="scientific">Paenibacillus mesotrionivorans</name>
    <dbReference type="NCBI Taxonomy" id="3160968"/>
    <lineage>
        <taxon>Bacteria</taxon>
        <taxon>Bacillati</taxon>
        <taxon>Bacillota</taxon>
        <taxon>Bacilli</taxon>
        <taxon>Bacillales</taxon>
        <taxon>Paenibacillaceae</taxon>
        <taxon>Paenibacillus</taxon>
    </lineage>
</organism>
<reference evidence="1" key="1">
    <citation type="submission" date="2024-12" db="EMBL/GenBank/DDBJ databases">
        <authorList>
            <person name="Wu N."/>
        </authorList>
    </citation>
    <scope>NUCLEOTIDE SEQUENCE</scope>
    <source>
        <strain evidence="1">P15</strain>
    </source>
</reference>
<comment type="caution">
    <text evidence="1">The sequence shown here is derived from an EMBL/GenBank/DDBJ whole genome shotgun (WGS) entry which is preliminary data.</text>
</comment>
<protein>
    <submittedName>
        <fullName evidence="1">DMT family transporter</fullName>
    </submittedName>
</protein>
<gene>
    <name evidence="1" type="ORF">ACI1P1_22730</name>
</gene>
<accession>A0ACC7P249</accession>
<dbReference type="Proteomes" id="UP001631969">
    <property type="component" value="Unassembled WGS sequence"/>
</dbReference>
<evidence type="ECO:0000313" key="1">
    <source>
        <dbReference type="EMBL" id="MFM9331114.1"/>
    </source>
</evidence>
<dbReference type="EMBL" id="JBJURJ010000016">
    <property type="protein sequence ID" value="MFM9331114.1"/>
    <property type="molecule type" value="Genomic_DNA"/>
</dbReference>
<name>A0ACC7P249_9BACL</name>